<organism evidence="2 3">
    <name type="scientific">Amniculicola lignicola CBS 123094</name>
    <dbReference type="NCBI Taxonomy" id="1392246"/>
    <lineage>
        <taxon>Eukaryota</taxon>
        <taxon>Fungi</taxon>
        <taxon>Dikarya</taxon>
        <taxon>Ascomycota</taxon>
        <taxon>Pezizomycotina</taxon>
        <taxon>Dothideomycetes</taxon>
        <taxon>Pleosporomycetidae</taxon>
        <taxon>Pleosporales</taxon>
        <taxon>Amniculicolaceae</taxon>
        <taxon>Amniculicola</taxon>
    </lineage>
</organism>
<feature type="compositionally biased region" description="Acidic residues" evidence="1">
    <location>
        <begin position="143"/>
        <end position="183"/>
    </location>
</feature>
<sequence>MPTAVNSSGTKTSSAQQVYANTLPLSHAIRFANNTKRIQLSEETERQVRAYYIRHGVCPPQFPEGLRVYGGMYEDDDALKDSTAKLREGSIVRYDPTDGVTKKKKRWYGQMANDRRHFLELRFNVYDTAMRTGNKTLIRTLWEDEDSETESESEDDEDEQQDDDEDGDEDDAEEDEDENEEPDNLLNERYAGPTLSPASHGYYSFTKYQEHNPQLVKTAGYRLLLSISERGFIHKTKWNPSTFNDIGKRLDEKLKVFGQWLSHEKQIIREMRELLNTWAEEEDVESFISDDVTLQISKDLLVKHRFDWSDEILRRIWEWDDLLLSSLPLLIKATWV</sequence>
<feature type="region of interest" description="Disordered" evidence="1">
    <location>
        <begin position="140"/>
        <end position="193"/>
    </location>
</feature>
<accession>A0A6A5WH75</accession>
<proteinExistence type="predicted"/>
<dbReference type="AlphaFoldDB" id="A0A6A5WH75"/>
<name>A0A6A5WH75_9PLEO</name>
<reference evidence="2" key="1">
    <citation type="journal article" date="2020" name="Stud. Mycol.">
        <title>101 Dothideomycetes genomes: a test case for predicting lifestyles and emergence of pathogens.</title>
        <authorList>
            <person name="Haridas S."/>
            <person name="Albert R."/>
            <person name="Binder M."/>
            <person name="Bloem J."/>
            <person name="Labutti K."/>
            <person name="Salamov A."/>
            <person name="Andreopoulos B."/>
            <person name="Baker S."/>
            <person name="Barry K."/>
            <person name="Bills G."/>
            <person name="Bluhm B."/>
            <person name="Cannon C."/>
            <person name="Castanera R."/>
            <person name="Culley D."/>
            <person name="Daum C."/>
            <person name="Ezra D."/>
            <person name="Gonzalez J."/>
            <person name="Henrissat B."/>
            <person name="Kuo A."/>
            <person name="Liang C."/>
            <person name="Lipzen A."/>
            <person name="Lutzoni F."/>
            <person name="Magnuson J."/>
            <person name="Mondo S."/>
            <person name="Nolan M."/>
            <person name="Ohm R."/>
            <person name="Pangilinan J."/>
            <person name="Park H.-J."/>
            <person name="Ramirez L."/>
            <person name="Alfaro M."/>
            <person name="Sun H."/>
            <person name="Tritt A."/>
            <person name="Yoshinaga Y."/>
            <person name="Zwiers L.-H."/>
            <person name="Turgeon B."/>
            <person name="Goodwin S."/>
            <person name="Spatafora J."/>
            <person name="Crous P."/>
            <person name="Grigoriev I."/>
        </authorList>
    </citation>
    <scope>NUCLEOTIDE SEQUENCE</scope>
    <source>
        <strain evidence="2">CBS 123094</strain>
    </source>
</reference>
<evidence type="ECO:0000313" key="2">
    <source>
        <dbReference type="EMBL" id="KAF1997026.1"/>
    </source>
</evidence>
<gene>
    <name evidence="2" type="ORF">P154DRAFT_537535</name>
</gene>
<dbReference type="Proteomes" id="UP000799779">
    <property type="component" value="Unassembled WGS sequence"/>
</dbReference>
<evidence type="ECO:0000313" key="3">
    <source>
        <dbReference type="Proteomes" id="UP000799779"/>
    </source>
</evidence>
<keyword evidence="3" id="KW-1185">Reference proteome</keyword>
<evidence type="ECO:0000256" key="1">
    <source>
        <dbReference type="SAM" id="MobiDB-lite"/>
    </source>
</evidence>
<protein>
    <submittedName>
        <fullName evidence="2">Uncharacterized protein</fullName>
    </submittedName>
</protein>
<dbReference type="EMBL" id="ML977618">
    <property type="protein sequence ID" value="KAF1997026.1"/>
    <property type="molecule type" value="Genomic_DNA"/>
</dbReference>